<proteinExistence type="predicted"/>
<gene>
    <name evidence="1" type="ORF">CI1B_46940</name>
</gene>
<organism evidence="1 2">
    <name type="scientific">Bradyrhizobium ivorense</name>
    <dbReference type="NCBI Taxonomy" id="2511166"/>
    <lineage>
        <taxon>Bacteria</taxon>
        <taxon>Pseudomonadati</taxon>
        <taxon>Pseudomonadota</taxon>
        <taxon>Alphaproteobacteria</taxon>
        <taxon>Hyphomicrobiales</taxon>
        <taxon>Nitrobacteraceae</taxon>
        <taxon>Bradyrhizobium</taxon>
    </lineage>
</organism>
<accession>A0A508TEY9</accession>
<sequence>MMLQISPRGRQYLKTAETLLRTAKTMTDRAVAGQLKALADDYERRAAKASRDDADKASARLAYNVERAWSA</sequence>
<evidence type="ECO:0000313" key="2">
    <source>
        <dbReference type="Proteomes" id="UP000328092"/>
    </source>
</evidence>
<comment type="caution">
    <text evidence="1">The sequence shown here is derived from an EMBL/GenBank/DDBJ whole genome shotgun (WGS) entry which is preliminary data.</text>
</comment>
<keyword evidence="2" id="KW-1185">Reference proteome</keyword>
<reference evidence="1" key="1">
    <citation type="submission" date="2019-02" db="EMBL/GenBank/DDBJ databases">
        <authorList>
            <person name="Pothier F.J."/>
        </authorList>
    </citation>
    <scope>NUCLEOTIDE SEQUENCE</scope>
    <source>
        <strain evidence="1">CI-1B</strain>
    </source>
</reference>
<protein>
    <submittedName>
        <fullName evidence="1">Uncharacterized protein</fullName>
    </submittedName>
</protein>
<dbReference type="RefSeq" id="WP_172628155.1">
    <property type="nucleotide sequence ID" value="NZ_CAADFC020000016.1"/>
</dbReference>
<dbReference type="EMBL" id="CAADFC020000016">
    <property type="protein sequence ID" value="VIO73091.1"/>
    <property type="molecule type" value="Genomic_DNA"/>
</dbReference>
<dbReference type="Proteomes" id="UP000328092">
    <property type="component" value="Unassembled WGS sequence"/>
</dbReference>
<dbReference type="AlphaFoldDB" id="A0A508TEY9"/>
<name>A0A508TEY9_9BRAD</name>
<evidence type="ECO:0000313" key="1">
    <source>
        <dbReference type="EMBL" id="VIO73091.1"/>
    </source>
</evidence>